<dbReference type="PANTHER" id="PTHR13710:SF105">
    <property type="entry name" value="ATP-DEPENDENT DNA HELICASE Q1"/>
    <property type="match status" value="1"/>
</dbReference>
<dbReference type="GO" id="GO:0043590">
    <property type="term" value="C:bacterial nucleoid"/>
    <property type="evidence" value="ECO:0007669"/>
    <property type="project" value="TreeGrafter"/>
</dbReference>
<dbReference type="InterPro" id="IPR001650">
    <property type="entry name" value="Helicase_C-like"/>
</dbReference>
<dbReference type="GO" id="GO:0005524">
    <property type="term" value="F:ATP binding"/>
    <property type="evidence" value="ECO:0007669"/>
    <property type="project" value="UniProtKB-UniRule"/>
</dbReference>
<dbReference type="InterPro" id="IPR011545">
    <property type="entry name" value="DEAD/DEAH_box_helicase_dom"/>
</dbReference>
<dbReference type="NCBIfam" id="TIGR00614">
    <property type="entry name" value="recQ_fam"/>
    <property type="match status" value="1"/>
</dbReference>
<dbReference type="PROSITE" id="PS51194">
    <property type="entry name" value="HELICASE_CTER"/>
    <property type="match status" value="1"/>
</dbReference>
<evidence type="ECO:0000256" key="1">
    <source>
        <dbReference type="ARBA" id="ARBA00005446"/>
    </source>
</evidence>
<dbReference type="Pfam" id="PF00271">
    <property type="entry name" value="Helicase_C"/>
    <property type="match status" value="1"/>
</dbReference>
<evidence type="ECO:0000256" key="4">
    <source>
        <dbReference type="ARBA" id="ARBA00022806"/>
    </source>
</evidence>
<dbReference type="GO" id="GO:0009378">
    <property type="term" value="F:four-way junction helicase activity"/>
    <property type="evidence" value="ECO:0007669"/>
    <property type="project" value="TreeGrafter"/>
</dbReference>
<evidence type="ECO:0000313" key="14">
    <source>
        <dbReference type="EMBL" id="TWR54702.1"/>
    </source>
</evidence>
<dbReference type="EC" id="5.6.2.4" evidence="9"/>
<keyword evidence="7" id="KW-0413">Isomerase</keyword>
<evidence type="ECO:0000256" key="10">
    <source>
        <dbReference type="PROSITE-ProRule" id="PRU00560"/>
    </source>
</evidence>
<dbReference type="GO" id="GO:0003677">
    <property type="term" value="F:DNA binding"/>
    <property type="evidence" value="ECO:0007669"/>
    <property type="project" value="UniProtKB-KW"/>
</dbReference>
<feature type="domain" description="UvrD-like helicase ATP-binding" evidence="13">
    <location>
        <begin position="1096"/>
        <end position="1309"/>
    </location>
</feature>
<evidence type="ECO:0000256" key="2">
    <source>
        <dbReference type="ARBA" id="ARBA00022741"/>
    </source>
</evidence>
<dbReference type="Proteomes" id="UP000316123">
    <property type="component" value="Unassembled WGS sequence"/>
</dbReference>
<sequence>MVSLTLPTSLIFDLEVVPGRANQPDRIFMIGAMRPDTEEELEHKVDKDLPAALEALDRLGQGASFVLGHNVIDHDLPILQEQAAHLALHQLPVIDTLRLSPLAFPQNPYHRLVKDYKLIRDSLNSPLSDCRSTLTLFNDQRRAFEELSIKHQAELLCYQALLAPTPKSDLGALFSSITGQEPSLTELRSLIPELLRETDLDLTRTSKVCSTRLNQLLEVDLMDESLHWPLAYALAWLRVSGGNSVLAPWVRHQFPATGKLIAELRDVPCGGSHCDYCSTTHDPRHELRRYFAPIQEFRTEPDGRPLQHNVVLAGMQGKHVLAILATGGGKSLCYQLPALNRFHRNGSLTVIISPLQSLMKDQVDGLLARNVQCAATLNGLLTMPERAEVLERIQLGDVGILLVSPEQFRNMAFRRAISQRQIGAWIFDEAHCLSKWGADFRPDYLYVSRFIKQFTGDGPLAAIGCFTATAKPDVIEDIEQHFEEQLGITLKHFIGTHERTNLHFEVLPCTRSEKRHHTQALLEEELGGSEGGAVVFVSSRKGAEELAEFLIGHGWACKHFHAGLEPHDKKDIQDAFKAGELKIIVATNAFGMGVDKSDIRLVVHADIPGSLENYLQEAGRAGRDQGQARCVLLYDAQDIENQFGMCEGSKLTLRDIQQILRKLRKESDRRKGGRLVITAGEVLMDEQVDTSFEAGERDAETKVVTAVSWLERGQFLKREENQTQIFPASLKLTKVEADKRLATAKLPARRLEEFNAILSYLYEASVDERINTDALMALTSLTSEEVTATLRQMENLGILVNDSKLTLYVRHGVVFPSTQRLQATLKLESALFDLLQELAPEAENGEWQDLNVPLLTSTLKIASDNKDLIPLHVLRLLRSLAQDHDSESQLRSSFELRQITQDFLKLRVRAGYSWRGIQGLGERRRALAAVVLAFLIGKLPPGSRNKDLLVDTTFGELIGLIDQDLELRSRIPESQRRKAIEHVLLYLHKQDVLTLNHGMTVMRRAMTIEVEPEKRTGYLKDDHQRLDEHYREKRIQVHVMREYAEVGLDSMREASDLVQHYFTLAKQEFIRRYFVGREEVLKLATSEESWRSIVERLSAAQRVIVSDDDDVNRLILAGPGSGKTRVIVHRIAYLLRVRRVPARCIVALTFNRHAANEIKQRLLKLVGPDAFGVNVMTYHRMAMRLTGTRFEQGETVEEGRLAQVMGEAVELLEGKRQVEGEDDLREQLMRGYRYILVDEYQDIDDLQYRLVSALAGRKAEEEGRLCILAVGDDDQNIYAWRDTNNRYIERFREEYSATKNYLVDNYRSSGRIINAANRVIGRNPDRLKKEHPIQIDTIRRALPKGGDWETLDLERAGRVLRLRIEAEGHARANVQAQAAVAELQRLLSLDSEDWHGCAVLARAHQYLLPLQAWCEAHGVPYCLAADKEGVLPLTAQRGFVQAVEILRGITEPLSASETWTYMSGKQLGPEWYDILLTAFNQLTAEFGQCPMSAQMLVDWLYDYFRELRQQPRKGLYLGTVHSAKGLEFRHVVVLDGGWSTQPETLSDERRLFYVGMTRAEQTLTLCEFPGGNPFSGQLIEEVMCRTFQGEFLEELEKRYLQLSLKDIDLDYAGRQNPAASIHKTLAALEPGDTLAFKAHEGRYLIQDAGGQVVGRTAKSFNLDLEVEECEVAAVMVRHSDRCEESFRAHHRSQEWELIVPRIAGRVVKSSGKI</sequence>
<keyword evidence="4 10" id="KW-0347">Helicase</keyword>
<dbReference type="PANTHER" id="PTHR13710">
    <property type="entry name" value="DNA HELICASE RECQ FAMILY MEMBER"/>
    <property type="match status" value="1"/>
</dbReference>
<accession>A0A9X9FW23</accession>
<dbReference type="InterPro" id="IPR012337">
    <property type="entry name" value="RNaseH-like_sf"/>
</dbReference>
<dbReference type="Pfam" id="PF00270">
    <property type="entry name" value="DEAD"/>
    <property type="match status" value="1"/>
</dbReference>
<dbReference type="Pfam" id="PF13245">
    <property type="entry name" value="AAA_19"/>
    <property type="match status" value="1"/>
</dbReference>
<reference evidence="14 15" key="1">
    <citation type="submission" date="2019-06" db="EMBL/GenBank/DDBJ databases">
        <title>Pseudomonas bimorpha sp. nov. isolated from bovine raw milk and skim milk concentrate.</title>
        <authorList>
            <person name="Hofmann K."/>
            <person name="Huptas C."/>
            <person name="Doll E."/>
            <person name="Scherer S."/>
            <person name="Wenning M."/>
        </authorList>
    </citation>
    <scope>NUCLEOTIDE SEQUENCE [LARGE SCALE GENOMIC DNA]</scope>
    <source>
        <strain evidence="14 15">DSM 13124</strain>
    </source>
</reference>
<evidence type="ECO:0000256" key="3">
    <source>
        <dbReference type="ARBA" id="ARBA00022801"/>
    </source>
</evidence>
<dbReference type="GO" id="GO:0005737">
    <property type="term" value="C:cytoplasm"/>
    <property type="evidence" value="ECO:0007669"/>
    <property type="project" value="TreeGrafter"/>
</dbReference>
<comment type="similarity">
    <text evidence="1">Belongs to the helicase family. RecQ subfamily.</text>
</comment>
<dbReference type="GO" id="GO:0016787">
    <property type="term" value="F:hydrolase activity"/>
    <property type="evidence" value="ECO:0007669"/>
    <property type="project" value="UniProtKB-UniRule"/>
</dbReference>
<comment type="caution">
    <text evidence="14">The sequence shown here is derived from an EMBL/GenBank/DDBJ whole genome shotgun (WGS) entry which is preliminary data.</text>
</comment>
<dbReference type="SMART" id="SM00487">
    <property type="entry name" value="DEXDc"/>
    <property type="match status" value="1"/>
</dbReference>
<dbReference type="InterPro" id="IPR027785">
    <property type="entry name" value="UvrD-like_helicase_C"/>
</dbReference>
<dbReference type="OrthoDB" id="9760034at2"/>
<dbReference type="InterPro" id="IPR036397">
    <property type="entry name" value="RNaseH_sf"/>
</dbReference>
<gene>
    <name evidence="14" type="ORF">FIV41_22195</name>
</gene>
<feature type="domain" description="Helicase ATP-binding" evidence="11">
    <location>
        <begin position="311"/>
        <end position="488"/>
    </location>
</feature>
<dbReference type="GO" id="GO:0030894">
    <property type="term" value="C:replisome"/>
    <property type="evidence" value="ECO:0007669"/>
    <property type="project" value="TreeGrafter"/>
</dbReference>
<dbReference type="GO" id="GO:0006310">
    <property type="term" value="P:DNA recombination"/>
    <property type="evidence" value="ECO:0007669"/>
    <property type="project" value="InterPro"/>
</dbReference>
<dbReference type="PROSITE" id="PS51192">
    <property type="entry name" value="HELICASE_ATP_BIND_1"/>
    <property type="match status" value="1"/>
</dbReference>
<dbReference type="SUPFAM" id="SSF52540">
    <property type="entry name" value="P-loop containing nucleoside triphosphate hydrolases"/>
    <property type="match status" value="2"/>
</dbReference>
<dbReference type="RefSeq" id="WP_074844850.1">
    <property type="nucleotide sequence ID" value="NZ_FNSU01000001.1"/>
</dbReference>
<evidence type="ECO:0000256" key="8">
    <source>
        <dbReference type="ARBA" id="ARBA00034617"/>
    </source>
</evidence>
<keyword evidence="5 10" id="KW-0067">ATP-binding</keyword>
<proteinExistence type="inferred from homology"/>
<evidence type="ECO:0000256" key="7">
    <source>
        <dbReference type="ARBA" id="ARBA00023235"/>
    </source>
</evidence>
<dbReference type="CDD" id="cd17932">
    <property type="entry name" value="DEXQc_UvrD"/>
    <property type="match status" value="1"/>
</dbReference>
<dbReference type="InterPro" id="IPR004589">
    <property type="entry name" value="DNA_helicase_ATP-dep_RecQ"/>
</dbReference>
<dbReference type="GO" id="GO:0006281">
    <property type="term" value="P:DNA repair"/>
    <property type="evidence" value="ECO:0007669"/>
    <property type="project" value="TreeGrafter"/>
</dbReference>
<dbReference type="InterPro" id="IPR027417">
    <property type="entry name" value="P-loop_NTPase"/>
</dbReference>
<comment type="catalytic activity">
    <reaction evidence="8">
        <text>Couples ATP hydrolysis with the unwinding of duplex DNA by translocating in the 3'-5' direction.</text>
        <dbReference type="EC" id="5.6.2.4"/>
    </reaction>
</comment>
<feature type="binding site" evidence="10">
    <location>
        <begin position="1117"/>
        <end position="1124"/>
    </location>
    <ligand>
        <name>ATP</name>
        <dbReference type="ChEBI" id="CHEBI:30616"/>
    </ligand>
</feature>
<dbReference type="InterPro" id="IPR014001">
    <property type="entry name" value="Helicase_ATP-bd"/>
</dbReference>
<dbReference type="EMBL" id="VFEQ01000017">
    <property type="protein sequence ID" value="TWR54702.1"/>
    <property type="molecule type" value="Genomic_DNA"/>
</dbReference>
<dbReference type="Gene3D" id="3.40.50.300">
    <property type="entry name" value="P-loop containing nucleotide triphosphate hydrolases"/>
    <property type="match status" value="5"/>
</dbReference>
<organism evidence="14 15">
    <name type="scientific">Pseudomonas marginalis</name>
    <name type="common">Pseudomonas panacis</name>
    <dbReference type="NCBI Taxonomy" id="298"/>
    <lineage>
        <taxon>Bacteria</taxon>
        <taxon>Pseudomonadati</taxon>
        <taxon>Pseudomonadota</taxon>
        <taxon>Gammaproteobacteria</taxon>
        <taxon>Pseudomonadales</taxon>
        <taxon>Pseudomonadaceae</taxon>
        <taxon>Pseudomonas</taxon>
    </lineage>
</organism>
<feature type="domain" description="Helicase C-terminal" evidence="12">
    <location>
        <begin position="521"/>
        <end position="664"/>
    </location>
</feature>
<dbReference type="Pfam" id="PF13538">
    <property type="entry name" value="UvrD_C_2"/>
    <property type="match status" value="1"/>
</dbReference>
<evidence type="ECO:0000313" key="15">
    <source>
        <dbReference type="Proteomes" id="UP000316123"/>
    </source>
</evidence>
<dbReference type="InterPro" id="IPR014016">
    <property type="entry name" value="UvrD-like_ATP-bd"/>
</dbReference>
<dbReference type="SUPFAM" id="SSF53098">
    <property type="entry name" value="Ribonuclease H-like"/>
    <property type="match status" value="1"/>
</dbReference>
<name>A0A9X9FW23_PSEMA</name>
<evidence type="ECO:0000259" key="13">
    <source>
        <dbReference type="PROSITE" id="PS51198"/>
    </source>
</evidence>
<dbReference type="GO" id="GO:0043138">
    <property type="term" value="F:3'-5' DNA helicase activity"/>
    <property type="evidence" value="ECO:0007669"/>
    <property type="project" value="UniProtKB-EC"/>
</dbReference>
<evidence type="ECO:0000259" key="12">
    <source>
        <dbReference type="PROSITE" id="PS51194"/>
    </source>
</evidence>
<keyword evidence="2 10" id="KW-0547">Nucleotide-binding</keyword>
<dbReference type="PROSITE" id="PS51198">
    <property type="entry name" value="UVRD_HELICASE_ATP_BIND"/>
    <property type="match status" value="1"/>
</dbReference>
<evidence type="ECO:0000256" key="6">
    <source>
        <dbReference type="ARBA" id="ARBA00023125"/>
    </source>
</evidence>
<dbReference type="Gene3D" id="3.30.420.10">
    <property type="entry name" value="Ribonuclease H-like superfamily/Ribonuclease H"/>
    <property type="match status" value="1"/>
</dbReference>
<keyword evidence="3 10" id="KW-0378">Hydrolase</keyword>
<evidence type="ECO:0000259" key="11">
    <source>
        <dbReference type="PROSITE" id="PS51192"/>
    </source>
</evidence>
<evidence type="ECO:0000256" key="5">
    <source>
        <dbReference type="ARBA" id="ARBA00022840"/>
    </source>
</evidence>
<evidence type="ECO:0000256" key="9">
    <source>
        <dbReference type="ARBA" id="ARBA00034808"/>
    </source>
</evidence>
<protein>
    <recommendedName>
        <fullName evidence="9">DNA 3'-5' helicase</fullName>
        <ecNumber evidence="9">5.6.2.4</ecNumber>
    </recommendedName>
</protein>
<dbReference type="SMART" id="SM00490">
    <property type="entry name" value="HELICc"/>
    <property type="match status" value="1"/>
</dbReference>
<keyword evidence="6" id="KW-0238">DNA-binding</keyword>